<dbReference type="Gene3D" id="1.20.1260.10">
    <property type="match status" value="1"/>
</dbReference>
<organism evidence="3 4">
    <name type="scientific">Pedobacter cryophilus</name>
    <dbReference type="NCBI Taxonomy" id="2571271"/>
    <lineage>
        <taxon>Bacteria</taxon>
        <taxon>Pseudomonadati</taxon>
        <taxon>Bacteroidota</taxon>
        <taxon>Sphingobacteriia</taxon>
        <taxon>Sphingobacteriales</taxon>
        <taxon>Sphingobacteriaceae</taxon>
        <taxon>Pedobacter</taxon>
    </lineage>
</organism>
<name>A0A4U1C721_9SPHI</name>
<keyword evidence="1" id="KW-0812">Transmembrane</keyword>
<dbReference type="InterPro" id="IPR012347">
    <property type="entry name" value="Ferritin-like"/>
</dbReference>
<proteinExistence type="predicted"/>
<protein>
    <submittedName>
        <fullName evidence="3">DUF305 domain-containing protein</fullName>
    </submittedName>
</protein>
<evidence type="ECO:0000313" key="3">
    <source>
        <dbReference type="EMBL" id="TKB99190.1"/>
    </source>
</evidence>
<dbReference type="AlphaFoldDB" id="A0A4U1C721"/>
<dbReference type="PANTHER" id="PTHR36933">
    <property type="entry name" value="SLL0788 PROTEIN"/>
    <property type="match status" value="1"/>
</dbReference>
<evidence type="ECO:0000313" key="4">
    <source>
        <dbReference type="Proteomes" id="UP000308181"/>
    </source>
</evidence>
<dbReference type="OrthoDB" id="517560at2"/>
<dbReference type="Pfam" id="PF03713">
    <property type="entry name" value="DUF305"/>
    <property type="match status" value="1"/>
</dbReference>
<feature type="transmembrane region" description="Helical" evidence="1">
    <location>
        <begin position="38"/>
        <end position="56"/>
    </location>
</feature>
<feature type="transmembrane region" description="Helical" evidence="1">
    <location>
        <begin position="68"/>
        <end position="86"/>
    </location>
</feature>
<dbReference type="Proteomes" id="UP000308181">
    <property type="component" value="Unassembled WGS sequence"/>
</dbReference>
<comment type="caution">
    <text evidence="3">The sequence shown here is derived from an EMBL/GenBank/DDBJ whole genome shotgun (WGS) entry which is preliminary data.</text>
</comment>
<evidence type="ECO:0000259" key="2">
    <source>
        <dbReference type="Pfam" id="PF03713"/>
    </source>
</evidence>
<gene>
    <name evidence="3" type="ORF">FA046_08785</name>
</gene>
<sequence length="146" mass="16644">MGYRKFALTMGISFIVMYFIMFINIVDINHFYISLNRIYMALLMVSPMAIIMLLMMGEMYPNKKMNKAIIIGSIVVFGVVLTALRTQTTVGDEQYMKAMIPHHSSAIMTSQNANIKDPEVRKLADDIIKAQKKEIAEMKAILARMK</sequence>
<keyword evidence="1" id="KW-0472">Membrane</keyword>
<accession>A0A4U1C721</accession>
<dbReference type="PANTHER" id="PTHR36933:SF1">
    <property type="entry name" value="SLL0788 PROTEIN"/>
    <property type="match status" value="1"/>
</dbReference>
<evidence type="ECO:0000256" key="1">
    <source>
        <dbReference type="SAM" id="Phobius"/>
    </source>
</evidence>
<feature type="transmembrane region" description="Helical" evidence="1">
    <location>
        <begin position="6"/>
        <end position="26"/>
    </location>
</feature>
<reference evidence="3 4" key="1">
    <citation type="submission" date="2019-04" db="EMBL/GenBank/DDBJ databases">
        <title>Pedobacter sp. AR-3-17 sp. nov., isolated from Arctic soil.</title>
        <authorList>
            <person name="Dahal R.H."/>
            <person name="Kim D.-U."/>
        </authorList>
    </citation>
    <scope>NUCLEOTIDE SEQUENCE [LARGE SCALE GENOMIC DNA]</scope>
    <source>
        <strain evidence="3 4">AR-3-17</strain>
    </source>
</reference>
<dbReference type="RefSeq" id="WP_136826002.1">
    <property type="nucleotide sequence ID" value="NZ_SWBP01000002.1"/>
</dbReference>
<keyword evidence="4" id="KW-1185">Reference proteome</keyword>
<dbReference type="InterPro" id="IPR005183">
    <property type="entry name" value="DUF305_CopM-like"/>
</dbReference>
<dbReference type="EMBL" id="SWBP01000002">
    <property type="protein sequence ID" value="TKB99190.1"/>
    <property type="molecule type" value="Genomic_DNA"/>
</dbReference>
<keyword evidence="1" id="KW-1133">Transmembrane helix</keyword>
<feature type="domain" description="DUF305" evidence="2">
    <location>
        <begin position="81"/>
        <end position="142"/>
    </location>
</feature>